<dbReference type="Pfam" id="PF00496">
    <property type="entry name" value="SBP_bac_5"/>
    <property type="match status" value="1"/>
</dbReference>
<dbReference type="InterPro" id="IPR023765">
    <property type="entry name" value="SBP_5_CS"/>
</dbReference>
<feature type="compositionally biased region" description="Low complexity" evidence="5">
    <location>
        <begin position="29"/>
        <end position="44"/>
    </location>
</feature>
<feature type="domain" description="Solute-binding protein family 5" evidence="7">
    <location>
        <begin position="98"/>
        <end position="457"/>
    </location>
</feature>
<comment type="subcellular location">
    <subcellularLocation>
        <location evidence="1">Cell envelope</location>
    </subcellularLocation>
</comment>
<dbReference type="SUPFAM" id="SSF53850">
    <property type="entry name" value="Periplasmic binding protein-like II"/>
    <property type="match status" value="1"/>
</dbReference>
<dbReference type="Gene3D" id="3.40.190.10">
    <property type="entry name" value="Periplasmic binding protein-like II"/>
    <property type="match status" value="1"/>
</dbReference>
<evidence type="ECO:0000256" key="3">
    <source>
        <dbReference type="ARBA" id="ARBA00022448"/>
    </source>
</evidence>
<dbReference type="GO" id="GO:1904680">
    <property type="term" value="F:peptide transmembrane transporter activity"/>
    <property type="evidence" value="ECO:0007669"/>
    <property type="project" value="TreeGrafter"/>
</dbReference>
<dbReference type="InterPro" id="IPR000914">
    <property type="entry name" value="SBP_5_dom"/>
</dbReference>
<dbReference type="EMBL" id="DRBC01000386">
    <property type="protein sequence ID" value="HDN85368.1"/>
    <property type="molecule type" value="Genomic_DNA"/>
</dbReference>
<dbReference type="GO" id="GO:0015833">
    <property type="term" value="P:peptide transport"/>
    <property type="evidence" value="ECO:0007669"/>
    <property type="project" value="TreeGrafter"/>
</dbReference>
<comment type="caution">
    <text evidence="8">The sequence shown here is derived from an EMBL/GenBank/DDBJ whole genome shotgun (WGS) entry which is preliminary data.</text>
</comment>
<accession>A0A7V0QTE5</accession>
<dbReference type="InterPro" id="IPR039424">
    <property type="entry name" value="SBP_5"/>
</dbReference>
<evidence type="ECO:0000256" key="6">
    <source>
        <dbReference type="SAM" id="SignalP"/>
    </source>
</evidence>
<evidence type="ECO:0000256" key="5">
    <source>
        <dbReference type="SAM" id="MobiDB-lite"/>
    </source>
</evidence>
<name>A0A7V0QTE5_UNCAE</name>
<dbReference type="AlphaFoldDB" id="A0A7V0QTE5"/>
<dbReference type="PANTHER" id="PTHR30290">
    <property type="entry name" value="PERIPLASMIC BINDING COMPONENT OF ABC TRANSPORTER"/>
    <property type="match status" value="1"/>
</dbReference>
<evidence type="ECO:0000256" key="2">
    <source>
        <dbReference type="ARBA" id="ARBA00005695"/>
    </source>
</evidence>
<dbReference type="InterPro" id="IPR030678">
    <property type="entry name" value="Peptide/Ni-bd"/>
</dbReference>
<feature type="non-terminal residue" evidence="8">
    <location>
        <position position="508"/>
    </location>
</feature>
<dbReference type="GO" id="GO:0030313">
    <property type="term" value="C:cell envelope"/>
    <property type="evidence" value="ECO:0007669"/>
    <property type="project" value="UniProtKB-SubCell"/>
</dbReference>
<dbReference type="PANTHER" id="PTHR30290:SF10">
    <property type="entry name" value="PERIPLASMIC OLIGOPEPTIDE-BINDING PROTEIN-RELATED"/>
    <property type="match status" value="1"/>
</dbReference>
<feature type="signal peptide" evidence="6">
    <location>
        <begin position="1"/>
        <end position="24"/>
    </location>
</feature>
<evidence type="ECO:0000256" key="4">
    <source>
        <dbReference type="ARBA" id="ARBA00022729"/>
    </source>
</evidence>
<evidence type="ECO:0000313" key="8">
    <source>
        <dbReference type="EMBL" id="HDN85368.1"/>
    </source>
</evidence>
<feature type="chain" id="PRO_5030611393" evidence="6">
    <location>
        <begin position="25"/>
        <end position="508"/>
    </location>
</feature>
<dbReference type="GO" id="GO:0042597">
    <property type="term" value="C:periplasmic space"/>
    <property type="evidence" value="ECO:0007669"/>
    <property type="project" value="UniProtKB-ARBA"/>
</dbReference>
<sequence length="508" mass="57416">MKLKHLILLLVALVFLFSFSVVFAGGGKSESSSETQKASSEEQATQAPAPVEKPLIIGTTDKLSGDVDTAQSYDFHTWEIFQNTSRGLLTYKPGTTELELGLAAEWPKVSNNGLEYTFKLKKGLKFSDGTPFNAQIVKHSIDRVIKLQGDPAWLVSDFVKEVQVIDDYTVKFVLKNAIGYFPSLVATVPYFPVSPKAYPMDKIVSQPDNFPCIGPYIIKKLVRDVEIDLEANPDYYGPQPKEKKVIIKYFSDATNMRLALENKEIDIAWKTLLPSDIEDLKSKPEFNTIEANGAYIRYLCFVTDTPPVNDPLIRKAISYAIDRKSVAEKVFFNQVDPLYSMVPMGMWSHIDAFEPYNPQKTKELLAQAGYNENNPLEVPLWWTPTHYGPTEQDVAAVLKSSLEKTGVIKVNLQSAEWASYVHNFDRHNMLLFLLGWYPDYIDPDDYLSPFAHSGAASNGMGIYLNDKKMDDLLEKAARATTIEERTKYYKEIQQYWTEVCPTVPIFQG</sequence>
<protein>
    <submittedName>
        <fullName evidence="8">Peptide ABC transporter substrate-binding protein</fullName>
    </submittedName>
</protein>
<proteinExistence type="inferred from homology"/>
<evidence type="ECO:0000256" key="1">
    <source>
        <dbReference type="ARBA" id="ARBA00004196"/>
    </source>
</evidence>
<keyword evidence="3" id="KW-0813">Transport</keyword>
<dbReference type="Gene3D" id="3.10.105.10">
    <property type="entry name" value="Dipeptide-binding Protein, Domain 3"/>
    <property type="match status" value="1"/>
</dbReference>
<dbReference type="GO" id="GO:0043190">
    <property type="term" value="C:ATP-binding cassette (ABC) transporter complex"/>
    <property type="evidence" value="ECO:0007669"/>
    <property type="project" value="InterPro"/>
</dbReference>
<feature type="region of interest" description="Disordered" evidence="5">
    <location>
        <begin position="29"/>
        <end position="51"/>
    </location>
</feature>
<comment type="similarity">
    <text evidence="2">Belongs to the bacterial solute-binding protein 5 family.</text>
</comment>
<dbReference type="PROSITE" id="PS01040">
    <property type="entry name" value="SBP_BACTERIAL_5"/>
    <property type="match status" value="1"/>
</dbReference>
<organism evidence="8">
    <name type="scientific">Aerophobetes bacterium</name>
    <dbReference type="NCBI Taxonomy" id="2030807"/>
    <lineage>
        <taxon>Bacteria</taxon>
        <taxon>Candidatus Aerophobota</taxon>
    </lineage>
</organism>
<dbReference type="Gene3D" id="3.90.76.10">
    <property type="entry name" value="Dipeptide-binding Protein, Domain 1"/>
    <property type="match status" value="1"/>
</dbReference>
<evidence type="ECO:0000259" key="7">
    <source>
        <dbReference type="Pfam" id="PF00496"/>
    </source>
</evidence>
<keyword evidence="4 6" id="KW-0732">Signal</keyword>
<gene>
    <name evidence="8" type="ORF">ENG47_06415</name>
</gene>
<dbReference type="Proteomes" id="UP000885660">
    <property type="component" value="Unassembled WGS sequence"/>
</dbReference>
<dbReference type="PIRSF" id="PIRSF002741">
    <property type="entry name" value="MppA"/>
    <property type="match status" value="1"/>
</dbReference>
<reference evidence="8" key="1">
    <citation type="journal article" date="2020" name="mSystems">
        <title>Genome- and Community-Level Interaction Insights into Carbon Utilization and Element Cycling Functions of Hydrothermarchaeota in Hydrothermal Sediment.</title>
        <authorList>
            <person name="Zhou Z."/>
            <person name="Liu Y."/>
            <person name="Xu W."/>
            <person name="Pan J."/>
            <person name="Luo Z.H."/>
            <person name="Li M."/>
        </authorList>
    </citation>
    <scope>NUCLEOTIDE SEQUENCE [LARGE SCALE GENOMIC DNA]</scope>
    <source>
        <strain evidence="8">HyVt-219</strain>
    </source>
</reference>